<organism evidence="1 2">
    <name type="scientific">Acetivibrio straminisolvens JCM 21531</name>
    <dbReference type="NCBI Taxonomy" id="1294263"/>
    <lineage>
        <taxon>Bacteria</taxon>
        <taxon>Bacillati</taxon>
        <taxon>Bacillota</taxon>
        <taxon>Clostridia</taxon>
        <taxon>Eubacteriales</taxon>
        <taxon>Oscillospiraceae</taxon>
        <taxon>Acetivibrio</taxon>
    </lineage>
</organism>
<protein>
    <submittedName>
        <fullName evidence="1">Uncharacterized protein</fullName>
    </submittedName>
</protein>
<proteinExistence type="predicted"/>
<evidence type="ECO:0000313" key="2">
    <source>
        <dbReference type="Proteomes" id="UP000019109"/>
    </source>
</evidence>
<sequence length="78" mass="8971">MCEANGYKISIIRIAKKVGFLTLNMNKINFIAETRNIVIFLNFSMSSSYRYFFIKIPAKKEGKIIGAQFEINAILNLF</sequence>
<evidence type="ECO:0000313" key="1">
    <source>
        <dbReference type="EMBL" id="GAE90287.1"/>
    </source>
</evidence>
<keyword evidence="2" id="KW-1185">Reference proteome</keyword>
<dbReference type="Proteomes" id="UP000019109">
    <property type="component" value="Unassembled WGS sequence"/>
</dbReference>
<comment type="caution">
    <text evidence="1">The sequence shown here is derived from an EMBL/GenBank/DDBJ whole genome shotgun (WGS) entry which is preliminary data.</text>
</comment>
<dbReference type="EMBL" id="BAVR01000062">
    <property type="protein sequence ID" value="GAE90287.1"/>
    <property type="molecule type" value="Genomic_DNA"/>
</dbReference>
<gene>
    <name evidence="1" type="ORF">JCM21531_3882</name>
</gene>
<accession>W4VAR4</accession>
<name>W4VAR4_9FIRM</name>
<reference evidence="1" key="1">
    <citation type="journal article" date="2014" name="Genome Announc.">
        <title>Draft Genome Sequence of Clostridium straminisolvens Strain JCM 21531T, Isolated from a Cellulose-Degrading Bacterial Community.</title>
        <authorList>
            <person name="Yuki M."/>
            <person name="Oshima K."/>
            <person name="Suda W."/>
            <person name="Sakamoto M."/>
            <person name="Kitamura K."/>
            <person name="Iida T."/>
            <person name="Hattori M."/>
            <person name="Ohkuma M."/>
        </authorList>
    </citation>
    <scope>NUCLEOTIDE SEQUENCE [LARGE SCALE GENOMIC DNA]</scope>
    <source>
        <strain evidence="1">JCM 21531</strain>
    </source>
</reference>
<dbReference type="AlphaFoldDB" id="W4VAR4"/>